<dbReference type="InterPro" id="IPR008929">
    <property type="entry name" value="Chondroitin_lyas"/>
</dbReference>
<dbReference type="OrthoDB" id="9787373at2"/>
<dbReference type="EMBL" id="OBQD01000004">
    <property type="protein sequence ID" value="SOC37279.1"/>
    <property type="molecule type" value="Genomic_DNA"/>
</dbReference>
<evidence type="ECO:0000313" key="3">
    <source>
        <dbReference type="EMBL" id="SOC37279.1"/>
    </source>
</evidence>
<dbReference type="Pfam" id="PF07940">
    <property type="entry name" value="Hepar_II_III_C"/>
    <property type="match status" value="1"/>
</dbReference>
<keyword evidence="4" id="KW-1185">Reference proteome</keyword>
<dbReference type="RefSeq" id="WP_097137693.1">
    <property type="nucleotide sequence ID" value="NZ_OBQD01000004.1"/>
</dbReference>
<evidence type="ECO:0000313" key="4">
    <source>
        <dbReference type="Proteomes" id="UP000219167"/>
    </source>
</evidence>
<proteinExistence type="predicted"/>
<dbReference type="Gene3D" id="2.70.98.70">
    <property type="match status" value="1"/>
</dbReference>
<dbReference type="GO" id="GO:0016829">
    <property type="term" value="F:lyase activity"/>
    <property type="evidence" value="ECO:0007669"/>
    <property type="project" value="InterPro"/>
</dbReference>
<feature type="domain" description="Heparinase II/III-like C-terminal" evidence="2">
    <location>
        <begin position="311"/>
        <end position="554"/>
    </location>
</feature>
<dbReference type="Proteomes" id="UP000219167">
    <property type="component" value="Unassembled WGS sequence"/>
</dbReference>
<dbReference type="Gene3D" id="1.50.10.100">
    <property type="entry name" value="Chondroitin AC/alginate lyase"/>
    <property type="match status" value="1"/>
</dbReference>
<dbReference type="AlphaFoldDB" id="A0A285U611"/>
<accession>A0A285U611</accession>
<sequence length="561" mass="62610">MRFSDRQRLAYLYGHETWRRFSRRLAVGRVSALRFAGRTPERLVVAPTDLRPADPFTAEEIIAGRFPLAGRMLDCEGESPFALELPSEEFASRLHCFAWLRHMRVAEKDAASFVVRRIIDDWIQTHGRVIAGIAWRPEVIAQRIIAWLSHSPVVLREADYSFYRRFLKSLAFQVRYLRHIADTTRDGEPRLKVRIALAMASIAMPNAASAIRRASRHLDRELDHQILPDGGHVSRNPRVGLDLLFDLLPLRQTYVNLGHDVPQRLIPCIDRIFPALRFFRHQGGELALFNGATYTLANELLSVLRYDETSGAPFRGLPQTGYERIEAGETTIIVDTGKPHAVALSTTATAGCLSLEMSSGRNRYFVNSGCPRFAGEAMRQLSRATAAQTVAVLNDTSSARISDSGYLGPVIFGGVSNVEVARYEKTDGADGLVATHDGYLANFGLLYERDLYVNAAGTDVRGRERFMKPGGGAPDGGGNVAVVRFHIHPAIRIVPVDRNEVRLVGNDGESWRFSCLDVAVAEEEDVFFADPSGVRAARQLTLAMPLGTVPEIQWFMRRERR</sequence>
<dbReference type="InterPro" id="IPR012480">
    <property type="entry name" value="Hepar_II_III_C"/>
</dbReference>
<evidence type="ECO:0000256" key="1">
    <source>
        <dbReference type="ARBA" id="ARBA00004196"/>
    </source>
</evidence>
<name>A0A285U611_9HYPH</name>
<reference evidence="3 4" key="1">
    <citation type="submission" date="2017-08" db="EMBL/GenBank/DDBJ databases">
        <authorList>
            <person name="de Groot N.N."/>
        </authorList>
    </citation>
    <scope>NUCLEOTIDE SEQUENCE [LARGE SCALE GENOMIC DNA]</scope>
    <source>
        <strain evidence="3 4">JC85</strain>
    </source>
</reference>
<evidence type="ECO:0000259" key="2">
    <source>
        <dbReference type="Pfam" id="PF07940"/>
    </source>
</evidence>
<gene>
    <name evidence="3" type="ORF">SAMN05892877_10490</name>
</gene>
<comment type="subcellular location">
    <subcellularLocation>
        <location evidence="1">Cell envelope</location>
    </subcellularLocation>
</comment>
<organism evidence="3 4">
    <name type="scientific">Rhizobium subbaraonis</name>
    <dbReference type="NCBI Taxonomy" id="908946"/>
    <lineage>
        <taxon>Bacteria</taxon>
        <taxon>Pseudomonadati</taxon>
        <taxon>Pseudomonadota</taxon>
        <taxon>Alphaproteobacteria</taxon>
        <taxon>Hyphomicrobiales</taxon>
        <taxon>Rhizobiaceae</taxon>
        <taxon>Rhizobium/Agrobacterium group</taxon>
        <taxon>Rhizobium</taxon>
    </lineage>
</organism>
<dbReference type="GO" id="GO:0030313">
    <property type="term" value="C:cell envelope"/>
    <property type="evidence" value="ECO:0007669"/>
    <property type="project" value="UniProtKB-SubCell"/>
</dbReference>
<protein>
    <submittedName>
        <fullName evidence="3">Uncharacterized heparinase superfamily protein</fullName>
    </submittedName>
</protein>